<keyword evidence="3 6" id="KW-0812">Transmembrane</keyword>
<dbReference type="GO" id="GO:0055085">
    <property type="term" value="P:transmembrane transport"/>
    <property type="evidence" value="ECO:0007669"/>
    <property type="project" value="UniProtKB-UniRule"/>
</dbReference>
<keyword evidence="2 6" id="KW-1003">Cell membrane</keyword>
<organism evidence="8 9">
    <name type="scientific">Candidatus Fimiplasma intestinipullorum</name>
    <dbReference type="NCBI Taxonomy" id="2840825"/>
    <lineage>
        <taxon>Bacteria</taxon>
        <taxon>Bacillati</taxon>
        <taxon>Bacillota</taxon>
        <taxon>Clostridia</taxon>
        <taxon>Eubacteriales</taxon>
        <taxon>Candidatus Fimiplasma</taxon>
    </lineage>
</organism>
<name>A0A9D1HQD6_9FIRM</name>
<dbReference type="AlphaFoldDB" id="A0A9D1HQD6"/>
<comment type="subcellular location">
    <subcellularLocation>
        <location evidence="1 6">Cell membrane</location>
        <topology evidence="1 6">Multi-pass membrane protein</topology>
    </subcellularLocation>
</comment>
<feature type="transmembrane region" description="Helical" evidence="6">
    <location>
        <begin position="231"/>
        <end position="253"/>
    </location>
</feature>
<comment type="caution">
    <text evidence="8">The sequence shown here is derived from an EMBL/GenBank/DDBJ whole genome shotgun (WGS) entry which is preliminary data.</text>
</comment>
<dbReference type="InterPro" id="IPR027022">
    <property type="entry name" value="ABC_permease_BceB-typ"/>
</dbReference>
<dbReference type="PANTHER" id="PTHR46795">
    <property type="entry name" value="ABC TRANSPORTER PERMEASE-RELATED-RELATED"/>
    <property type="match status" value="1"/>
</dbReference>
<feature type="transmembrane region" description="Helical" evidence="6">
    <location>
        <begin position="52"/>
        <end position="75"/>
    </location>
</feature>
<dbReference type="EMBL" id="DVMJ01000103">
    <property type="protein sequence ID" value="HIU14613.1"/>
    <property type="molecule type" value="Genomic_DNA"/>
</dbReference>
<evidence type="ECO:0000256" key="3">
    <source>
        <dbReference type="ARBA" id="ARBA00022692"/>
    </source>
</evidence>
<dbReference type="PIRSF" id="PIRSF018968">
    <property type="entry name" value="ABC_permease_BceB"/>
    <property type="match status" value="1"/>
</dbReference>
<feature type="transmembrane region" description="Helical" evidence="6">
    <location>
        <begin position="113"/>
        <end position="137"/>
    </location>
</feature>
<evidence type="ECO:0000313" key="8">
    <source>
        <dbReference type="EMBL" id="HIU14613.1"/>
    </source>
</evidence>
<evidence type="ECO:0000256" key="6">
    <source>
        <dbReference type="PIRNR" id="PIRNR018968"/>
    </source>
</evidence>
<feature type="transmembrane region" description="Helical" evidence="6">
    <location>
        <begin position="198"/>
        <end position="219"/>
    </location>
</feature>
<feature type="transmembrane region" description="Helical" evidence="6">
    <location>
        <begin position="286"/>
        <end position="308"/>
    </location>
</feature>
<proteinExistence type="inferred from homology"/>
<protein>
    <submittedName>
        <fullName evidence="8">FtsX-like permease family protein</fullName>
    </submittedName>
</protein>
<feature type="transmembrane region" description="Helical" evidence="6">
    <location>
        <begin position="596"/>
        <end position="622"/>
    </location>
</feature>
<evidence type="ECO:0000256" key="5">
    <source>
        <dbReference type="ARBA" id="ARBA00023136"/>
    </source>
</evidence>
<feature type="transmembrane region" description="Helical" evidence="6">
    <location>
        <begin position="566"/>
        <end position="584"/>
    </location>
</feature>
<evidence type="ECO:0000313" key="9">
    <source>
        <dbReference type="Proteomes" id="UP000824175"/>
    </source>
</evidence>
<feature type="transmembrane region" description="Helical" evidence="6">
    <location>
        <begin position="149"/>
        <end position="169"/>
    </location>
</feature>
<keyword evidence="5 6" id="KW-0472">Membrane</keyword>
<dbReference type="Pfam" id="PF02687">
    <property type="entry name" value="FtsX"/>
    <property type="match status" value="1"/>
</dbReference>
<reference evidence="8" key="2">
    <citation type="journal article" date="2021" name="PeerJ">
        <title>Extensive microbial diversity within the chicken gut microbiome revealed by metagenomics and culture.</title>
        <authorList>
            <person name="Gilroy R."/>
            <person name="Ravi A."/>
            <person name="Getino M."/>
            <person name="Pursley I."/>
            <person name="Horton D.L."/>
            <person name="Alikhan N.F."/>
            <person name="Baker D."/>
            <person name="Gharbi K."/>
            <person name="Hall N."/>
            <person name="Watson M."/>
            <person name="Adriaenssens E.M."/>
            <person name="Foster-Nyarko E."/>
            <person name="Jarju S."/>
            <person name="Secka A."/>
            <person name="Antonio M."/>
            <person name="Oren A."/>
            <person name="Chaudhuri R.R."/>
            <person name="La Ragione R."/>
            <person name="Hildebrand F."/>
            <person name="Pallen M.J."/>
        </authorList>
    </citation>
    <scope>NUCLEOTIDE SEQUENCE</scope>
    <source>
        <strain evidence="8">CHK195-11698</strain>
    </source>
</reference>
<dbReference type="Proteomes" id="UP000824175">
    <property type="component" value="Unassembled WGS sequence"/>
</dbReference>
<evidence type="ECO:0000256" key="2">
    <source>
        <dbReference type="ARBA" id="ARBA00022475"/>
    </source>
</evidence>
<dbReference type="PANTHER" id="PTHR46795:SF3">
    <property type="entry name" value="ABC TRANSPORTER PERMEASE"/>
    <property type="match status" value="1"/>
</dbReference>
<keyword evidence="4 6" id="KW-1133">Transmembrane helix</keyword>
<gene>
    <name evidence="8" type="ORF">IAD15_11210</name>
</gene>
<reference evidence="8" key="1">
    <citation type="submission" date="2020-10" db="EMBL/GenBank/DDBJ databases">
        <authorList>
            <person name="Gilroy R."/>
        </authorList>
    </citation>
    <scope>NUCLEOTIDE SEQUENCE</scope>
    <source>
        <strain evidence="8">CHK195-11698</strain>
    </source>
</reference>
<evidence type="ECO:0000259" key="7">
    <source>
        <dbReference type="Pfam" id="PF02687"/>
    </source>
</evidence>
<accession>A0A9D1HQD6</accession>
<evidence type="ECO:0000256" key="1">
    <source>
        <dbReference type="ARBA" id="ARBA00004651"/>
    </source>
</evidence>
<feature type="transmembrane region" description="Helical" evidence="6">
    <location>
        <begin position="509"/>
        <end position="531"/>
    </location>
</feature>
<sequence>MSMLKLAFLNFKTSFKNYLSLVISLVFSILVLFNYLNLIFSDSLDSIMDKQNIQTVIAAVVFVLVCFMFFFIWYASNVFLQRRKKDIGIYIFMGLTNSQIGQLYMIETGLIGLVSIALGIGLGMVTSRLFTMILMAISQISVDIHFQLFLEPVLITALLFLAIFGFMMIKGYWNIVHSSILEMVQATRQNEYVHTNKAILVFKGVLGLLVLAGGCYVGIKDRGVEALGNALIAVVLVTIGIYLFFGGILPLIFQHLVKKKAFLYQKTRNLWVNSFVFRIQKNYRTYAMVCVLLLCSVTVLATSFAMYLRYQGIVNFRNTYTYQITSFQEGEEDLYADLINQDNTVDYQSSLSLLMVDSSYIDTPYKNNLYAFVRYSDVVKISEASGLKLDFDAPDDNEVVELSRLYLMSFADPSENESMTVNHETYQGIASSTVPFLGQYQENMDFTVVSDHVYEKLEEIGTEIYLYNYHIEDPANGQASQDELNTVANESRSFLFVDPTSPDIEWVRLIYSVCIFLFLVFALASGSILFMKIYNDAYEERGRYTILQKMGVAYEQLQSSIKSEQCIAYLLPYGLMSITSYFAIKALSNAMHEELWLINLGSVLVIGVILWICYLLSVRAYMKNANIAKR</sequence>
<evidence type="ECO:0000256" key="4">
    <source>
        <dbReference type="ARBA" id="ARBA00022989"/>
    </source>
</evidence>
<feature type="transmembrane region" description="Helical" evidence="6">
    <location>
        <begin position="20"/>
        <end position="40"/>
    </location>
</feature>
<comment type="similarity">
    <text evidence="6">Belongs to the ABC-4 integral membrane protein family.</text>
</comment>
<dbReference type="InterPro" id="IPR052536">
    <property type="entry name" value="ABC-4_Integral_Memb_Prot"/>
</dbReference>
<dbReference type="InterPro" id="IPR003838">
    <property type="entry name" value="ABC3_permease_C"/>
</dbReference>
<keyword evidence="6" id="KW-0813">Transport</keyword>
<feature type="domain" description="ABC3 transporter permease C-terminal" evidence="7">
    <location>
        <begin position="60"/>
        <end position="179"/>
    </location>
</feature>
<dbReference type="GO" id="GO:0005886">
    <property type="term" value="C:plasma membrane"/>
    <property type="evidence" value="ECO:0007669"/>
    <property type="project" value="UniProtKB-SubCell"/>
</dbReference>